<dbReference type="OrthoDB" id="67688at2759"/>
<dbReference type="EMBL" id="OC881233">
    <property type="protein sequence ID" value="CAD7642163.1"/>
    <property type="molecule type" value="Genomic_DNA"/>
</dbReference>
<feature type="non-terminal residue" evidence="2">
    <location>
        <position position="531"/>
    </location>
</feature>
<evidence type="ECO:0000313" key="3">
    <source>
        <dbReference type="Proteomes" id="UP000759131"/>
    </source>
</evidence>
<dbReference type="EMBL" id="CAJPIZ010026658">
    <property type="protein sequence ID" value="CAG2119067.1"/>
    <property type="molecule type" value="Genomic_DNA"/>
</dbReference>
<evidence type="ECO:0000313" key="2">
    <source>
        <dbReference type="EMBL" id="CAD7642163.1"/>
    </source>
</evidence>
<organism evidence="2">
    <name type="scientific">Medioppia subpectinata</name>
    <dbReference type="NCBI Taxonomy" id="1979941"/>
    <lineage>
        <taxon>Eukaryota</taxon>
        <taxon>Metazoa</taxon>
        <taxon>Ecdysozoa</taxon>
        <taxon>Arthropoda</taxon>
        <taxon>Chelicerata</taxon>
        <taxon>Arachnida</taxon>
        <taxon>Acari</taxon>
        <taxon>Acariformes</taxon>
        <taxon>Sarcoptiformes</taxon>
        <taxon>Oribatida</taxon>
        <taxon>Brachypylina</taxon>
        <taxon>Oppioidea</taxon>
        <taxon>Oppiidae</taxon>
        <taxon>Medioppia</taxon>
    </lineage>
</organism>
<protein>
    <submittedName>
        <fullName evidence="2">Uncharacterized protein</fullName>
    </submittedName>
</protein>
<feature type="region of interest" description="Disordered" evidence="1">
    <location>
        <begin position="182"/>
        <end position="205"/>
    </location>
</feature>
<feature type="compositionally biased region" description="Pro residues" evidence="1">
    <location>
        <begin position="87"/>
        <end position="98"/>
    </location>
</feature>
<feature type="region of interest" description="Disordered" evidence="1">
    <location>
        <begin position="286"/>
        <end position="318"/>
    </location>
</feature>
<name>A0A7R9LJM4_9ACAR</name>
<reference evidence="2" key="1">
    <citation type="submission" date="2020-11" db="EMBL/GenBank/DDBJ databases">
        <authorList>
            <person name="Tran Van P."/>
        </authorList>
    </citation>
    <scope>NUCLEOTIDE SEQUENCE</scope>
</reference>
<feature type="compositionally biased region" description="Low complexity" evidence="1">
    <location>
        <begin position="110"/>
        <end position="124"/>
    </location>
</feature>
<evidence type="ECO:0000256" key="1">
    <source>
        <dbReference type="SAM" id="MobiDB-lite"/>
    </source>
</evidence>
<sequence>GPVSPQVEQQLQQQQILIQQQQQFLQIQIEQQKLQKQMTEQLSIRQQQEADKQLHQKQLIQKQEPVVSQPIAPPPQQQLQQQQPQAPQHPLPQHPLPTKPEVMKQDKNVSTSTPPSMSSTPTSTANKQMGTEGAAVGVKNPELAGQSSGTGIGPIAAQRKSLHRRLPHPTTEEMQTAVQTLAAAHSGSQQHRSVPTVPQQSMPMPVVSTQRSVSPIMPRKTQSSVISSQTILNPSTRRTNLSTATVPTSAITTLVSSAIMPSTSIYDRISQSPYALGQSVVRSHTPVTTGGDFSDSQSDASGDKGKRRKLPSVPFDEEPISPVMATRKLIKDRLAGRPAISSTSIASKRIPPLRSSSSLDGTVMGLTAGYRPQSPFSSTSDITQFLASTYGQSVFKSSIGNIRSPARSPIPPGENQISRQLHTSHSVSSLTSPTRFPSYMKNLKQQLWEELKTATEEKHRLMNLRDRDKDFYRRSETDLQDLFDVYSSPVRRRRGRYKSKNESDSRIYRSLSATRDDMPFKSYEYESLHPT</sequence>
<dbReference type="Proteomes" id="UP000759131">
    <property type="component" value="Unassembled WGS sequence"/>
</dbReference>
<dbReference type="AlphaFoldDB" id="A0A7R9LJM4"/>
<accession>A0A7R9LJM4</accession>
<gene>
    <name evidence="2" type="ORF">OSB1V03_LOCUS19017</name>
</gene>
<feature type="non-terminal residue" evidence="2">
    <location>
        <position position="1"/>
    </location>
</feature>
<feature type="region of interest" description="Disordered" evidence="1">
    <location>
        <begin position="35"/>
        <end position="128"/>
    </location>
</feature>
<keyword evidence="3" id="KW-1185">Reference proteome</keyword>
<feature type="compositionally biased region" description="Low complexity" evidence="1">
    <location>
        <begin position="77"/>
        <end position="86"/>
    </location>
</feature>
<feature type="compositionally biased region" description="Polar residues" evidence="1">
    <location>
        <begin position="186"/>
        <end position="205"/>
    </location>
</feature>
<proteinExistence type="predicted"/>
<feature type="compositionally biased region" description="Polar residues" evidence="1">
    <location>
        <begin position="38"/>
        <end position="47"/>
    </location>
</feature>